<evidence type="ECO:0000313" key="3">
    <source>
        <dbReference type="Proteomes" id="UP000824156"/>
    </source>
</evidence>
<dbReference type="Proteomes" id="UP000824156">
    <property type="component" value="Unassembled WGS sequence"/>
</dbReference>
<comment type="caution">
    <text evidence="2">The sequence shown here is derived from an EMBL/GenBank/DDBJ whole genome shotgun (WGS) entry which is preliminary data.</text>
</comment>
<keyword evidence="2" id="KW-0540">Nuclease</keyword>
<dbReference type="InterPro" id="IPR044925">
    <property type="entry name" value="His-Me_finger_sf"/>
</dbReference>
<dbReference type="Pfam" id="PF13392">
    <property type="entry name" value="HNH_3"/>
    <property type="match status" value="1"/>
</dbReference>
<gene>
    <name evidence="2" type="ORF">H9853_03690</name>
</gene>
<protein>
    <submittedName>
        <fullName evidence="2">HNH endonuclease</fullName>
    </submittedName>
</protein>
<dbReference type="AlphaFoldDB" id="A0A9D1W8D8"/>
<reference evidence="2" key="1">
    <citation type="journal article" date="2021" name="PeerJ">
        <title>Extensive microbial diversity within the chicken gut microbiome revealed by metagenomics and culture.</title>
        <authorList>
            <person name="Gilroy R."/>
            <person name="Ravi A."/>
            <person name="Getino M."/>
            <person name="Pursley I."/>
            <person name="Horton D.L."/>
            <person name="Alikhan N.F."/>
            <person name="Baker D."/>
            <person name="Gharbi K."/>
            <person name="Hall N."/>
            <person name="Watson M."/>
            <person name="Adriaenssens E.M."/>
            <person name="Foster-Nyarko E."/>
            <person name="Jarju S."/>
            <person name="Secka A."/>
            <person name="Antonio M."/>
            <person name="Oren A."/>
            <person name="Chaudhuri R.R."/>
            <person name="La Ragione R."/>
            <person name="Hildebrand F."/>
            <person name="Pallen M.J."/>
        </authorList>
    </citation>
    <scope>NUCLEOTIDE SEQUENCE</scope>
    <source>
        <strain evidence="2">1719</strain>
    </source>
</reference>
<dbReference type="Gene3D" id="3.90.75.20">
    <property type="match status" value="1"/>
</dbReference>
<evidence type="ECO:0000259" key="1">
    <source>
        <dbReference type="Pfam" id="PF13392"/>
    </source>
</evidence>
<feature type="non-terminal residue" evidence="2">
    <location>
        <position position="122"/>
    </location>
</feature>
<feature type="domain" description="HNH nuclease" evidence="1">
    <location>
        <begin position="59"/>
        <end position="86"/>
    </location>
</feature>
<organism evidence="2 3">
    <name type="scientific">Candidatus Sphingobacterium stercoripullorum</name>
    <dbReference type="NCBI Taxonomy" id="2838759"/>
    <lineage>
        <taxon>Bacteria</taxon>
        <taxon>Pseudomonadati</taxon>
        <taxon>Bacteroidota</taxon>
        <taxon>Sphingobacteriia</taxon>
        <taxon>Sphingobacteriales</taxon>
        <taxon>Sphingobacteriaceae</taxon>
        <taxon>Sphingobacterium</taxon>
    </lineage>
</organism>
<sequence length="122" mass="14648">MKIIKLTRGKNALVDKDVFERLSKHKWFFEDSGYPMTNIKEDGKWKKERMHYFIMEKKEGKIIDHINRNRLDNRKSNLRYATYSENFHNADISKRNTSGYKGVHWHKQTGKWRAMASLDGKQ</sequence>
<dbReference type="GO" id="GO:0004519">
    <property type="term" value="F:endonuclease activity"/>
    <property type="evidence" value="ECO:0007669"/>
    <property type="project" value="UniProtKB-KW"/>
</dbReference>
<dbReference type="EMBL" id="DXEZ01000105">
    <property type="protein sequence ID" value="HIX54103.1"/>
    <property type="molecule type" value="Genomic_DNA"/>
</dbReference>
<name>A0A9D1W8D8_9SPHI</name>
<dbReference type="InterPro" id="IPR003615">
    <property type="entry name" value="HNH_nuc"/>
</dbReference>
<keyword evidence="2" id="KW-0255">Endonuclease</keyword>
<proteinExistence type="predicted"/>
<evidence type="ECO:0000313" key="2">
    <source>
        <dbReference type="EMBL" id="HIX54103.1"/>
    </source>
</evidence>
<accession>A0A9D1W8D8</accession>
<keyword evidence="2" id="KW-0378">Hydrolase</keyword>
<dbReference type="SUPFAM" id="SSF54060">
    <property type="entry name" value="His-Me finger endonucleases"/>
    <property type="match status" value="1"/>
</dbReference>
<reference evidence="2" key="2">
    <citation type="submission" date="2021-04" db="EMBL/GenBank/DDBJ databases">
        <authorList>
            <person name="Gilroy R."/>
        </authorList>
    </citation>
    <scope>NUCLEOTIDE SEQUENCE</scope>
    <source>
        <strain evidence="2">1719</strain>
    </source>
</reference>